<dbReference type="InterPro" id="IPR003825">
    <property type="entry name" value="Colicin-V_CvpA"/>
</dbReference>
<evidence type="ECO:0000313" key="6">
    <source>
        <dbReference type="EMBL" id="NYS47238.1"/>
    </source>
</evidence>
<feature type="transmembrane region" description="Helical" evidence="5">
    <location>
        <begin position="120"/>
        <end position="144"/>
    </location>
</feature>
<dbReference type="PANTHER" id="PTHR37306:SF1">
    <property type="entry name" value="COLICIN V PRODUCTION PROTEIN"/>
    <property type="match status" value="1"/>
</dbReference>
<keyword evidence="2 5" id="KW-0812">Transmembrane</keyword>
<dbReference type="EMBL" id="JACBYF010000004">
    <property type="protein sequence ID" value="NYS47238.1"/>
    <property type="molecule type" value="Genomic_DNA"/>
</dbReference>
<comment type="subcellular location">
    <subcellularLocation>
        <location evidence="1">Membrane</location>
        <topology evidence="1">Multi-pass membrane protein</topology>
    </subcellularLocation>
</comment>
<dbReference type="PANTHER" id="PTHR37306">
    <property type="entry name" value="COLICIN V PRODUCTION PROTEIN"/>
    <property type="match status" value="1"/>
</dbReference>
<organism evidence="6 7">
    <name type="scientific">Gemelliphila palaticanis</name>
    <dbReference type="NCBI Taxonomy" id="81950"/>
    <lineage>
        <taxon>Bacteria</taxon>
        <taxon>Bacillati</taxon>
        <taxon>Bacillota</taxon>
        <taxon>Bacilli</taxon>
        <taxon>Bacillales</taxon>
        <taxon>Gemellaceae</taxon>
        <taxon>Gemelliphila</taxon>
    </lineage>
</organism>
<evidence type="ECO:0000313" key="7">
    <source>
        <dbReference type="Proteomes" id="UP000531840"/>
    </source>
</evidence>
<evidence type="ECO:0000256" key="4">
    <source>
        <dbReference type="ARBA" id="ARBA00023136"/>
    </source>
</evidence>
<evidence type="ECO:0000256" key="1">
    <source>
        <dbReference type="ARBA" id="ARBA00004141"/>
    </source>
</evidence>
<evidence type="ECO:0000256" key="2">
    <source>
        <dbReference type="ARBA" id="ARBA00022692"/>
    </source>
</evidence>
<keyword evidence="7" id="KW-1185">Reference proteome</keyword>
<gene>
    <name evidence="6" type="ORF">HZY85_03390</name>
</gene>
<feature type="transmembrane region" description="Helical" evidence="5">
    <location>
        <begin position="31"/>
        <end position="51"/>
    </location>
</feature>
<proteinExistence type="predicted"/>
<keyword evidence="4 5" id="KW-0472">Membrane</keyword>
<keyword evidence="3 5" id="KW-1133">Transmembrane helix</keyword>
<protein>
    <submittedName>
        <fullName evidence="6">CvpA family protein</fullName>
    </submittedName>
</protein>
<dbReference type="Pfam" id="PF02674">
    <property type="entry name" value="Colicin_V"/>
    <property type="match status" value="1"/>
</dbReference>
<evidence type="ECO:0000256" key="5">
    <source>
        <dbReference type="SAM" id="Phobius"/>
    </source>
</evidence>
<dbReference type="RefSeq" id="WP_179940880.1">
    <property type="nucleotide sequence ID" value="NZ_JACBYF010000004.1"/>
</dbReference>
<dbReference type="Proteomes" id="UP000531840">
    <property type="component" value="Unassembled WGS sequence"/>
</dbReference>
<comment type="caution">
    <text evidence="6">The sequence shown here is derived from an EMBL/GenBank/DDBJ whole genome shotgun (WGS) entry which is preliminary data.</text>
</comment>
<sequence>MIVDIIILSFMLLGIYMGYSKGLFRQVFSLFSLIIGYTISLVLSSRVAFLLSNFLPFSTNNVVSELNNKVSSLNLNISEGYYKIISFFIIFFGIKLIFFVLGNLIGTITKLPVIKSVNRFLGAVLGFIEVYILIFVVIYFMYVIPVGENITKLLLESKISTFIFENTPILSDILLEKFFSYIK</sequence>
<reference evidence="6 7" key="1">
    <citation type="submission" date="2020-07" db="EMBL/GenBank/DDBJ databases">
        <title>MOT database genomes.</title>
        <authorList>
            <person name="Joseph S."/>
            <person name="Aduse-Opoku J."/>
            <person name="Hashim A."/>
            <person name="Wade W."/>
            <person name="Curtis M."/>
        </authorList>
    </citation>
    <scope>NUCLEOTIDE SEQUENCE [LARGE SCALE GENOMIC DNA]</scope>
    <source>
        <strain evidence="6 7">CIP 106318</strain>
    </source>
</reference>
<feature type="transmembrane region" description="Helical" evidence="5">
    <location>
        <begin position="6"/>
        <end position="24"/>
    </location>
</feature>
<evidence type="ECO:0000256" key="3">
    <source>
        <dbReference type="ARBA" id="ARBA00022989"/>
    </source>
</evidence>
<accession>A0ABX2SYW6</accession>
<name>A0ABX2SYW6_9BACL</name>
<feature type="transmembrane region" description="Helical" evidence="5">
    <location>
        <begin position="84"/>
        <end position="108"/>
    </location>
</feature>